<dbReference type="RefSeq" id="WP_377178916.1">
    <property type="nucleotide sequence ID" value="NZ_JBHTMY010000003.1"/>
</dbReference>
<protein>
    <recommendedName>
        <fullName evidence="3">SGNH/GDSL hydrolase family protein</fullName>
    </recommendedName>
</protein>
<keyword evidence="2" id="KW-1185">Reference proteome</keyword>
<comment type="caution">
    <text evidence="1">The sequence shown here is derived from an EMBL/GenBank/DDBJ whole genome shotgun (WGS) entry which is preliminary data.</text>
</comment>
<accession>A0ABW3Y2P5</accession>
<dbReference type="SUPFAM" id="SSF52266">
    <property type="entry name" value="SGNH hydrolase"/>
    <property type="match status" value="1"/>
</dbReference>
<evidence type="ECO:0008006" key="3">
    <source>
        <dbReference type="Google" id="ProtNLM"/>
    </source>
</evidence>
<evidence type="ECO:0000313" key="2">
    <source>
        <dbReference type="Proteomes" id="UP001597201"/>
    </source>
</evidence>
<proteinExistence type="predicted"/>
<evidence type="ECO:0000313" key="1">
    <source>
        <dbReference type="EMBL" id="MFD1316109.1"/>
    </source>
</evidence>
<reference evidence="2" key="1">
    <citation type="journal article" date="2019" name="Int. J. Syst. Evol. Microbiol.">
        <title>The Global Catalogue of Microorganisms (GCM) 10K type strain sequencing project: providing services to taxonomists for standard genome sequencing and annotation.</title>
        <authorList>
            <consortium name="The Broad Institute Genomics Platform"/>
            <consortium name="The Broad Institute Genome Sequencing Center for Infectious Disease"/>
            <person name="Wu L."/>
            <person name="Ma J."/>
        </authorList>
    </citation>
    <scope>NUCLEOTIDE SEQUENCE [LARGE SCALE GENOMIC DNA]</scope>
    <source>
        <strain evidence="2">CCUG 61485</strain>
    </source>
</reference>
<gene>
    <name evidence="1" type="ORF">ACFQ39_10805</name>
</gene>
<sequence>MKTYKNSDGNVNYYPNQEGYSDGGVHKWYVNEMGYPGKNLPNKYINLVLLIGDSYIQNFMNPDSCRQREFLSKLNPDYNFLNVSMAGLNVLGEFEYAKPLDSLNPVLKIIYVSSNDFLSNIYKKSRYKGSYQVDLESGEIKYPKYKGSKWKDLLYNFKFIYYLYRKNIDLFTPRREKEQDENEISETERKKDKVQTSEYEDIAHLLDFIKKNYEWENVLFVFHPNSDKELINLTRHKGFKAMEIIKDEKENWKTENHGHWNCMAHEKIASQITKFLKDKH</sequence>
<dbReference type="EMBL" id="JBHTMY010000003">
    <property type="protein sequence ID" value="MFD1316109.1"/>
    <property type="molecule type" value="Genomic_DNA"/>
</dbReference>
<dbReference type="Proteomes" id="UP001597201">
    <property type="component" value="Unassembled WGS sequence"/>
</dbReference>
<organism evidence="1 2">
    <name type="scientific">Namhaeicola litoreus</name>
    <dbReference type="NCBI Taxonomy" id="1052145"/>
    <lineage>
        <taxon>Bacteria</taxon>
        <taxon>Pseudomonadati</taxon>
        <taxon>Bacteroidota</taxon>
        <taxon>Flavobacteriia</taxon>
        <taxon>Flavobacteriales</taxon>
        <taxon>Flavobacteriaceae</taxon>
        <taxon>Namhaeicola</taxon>
    </lineage>
</organism>
<name>A0ABW3Y2P5_9FLAO</name>